<evidence type="ECO:0000313" key="1">
    <source>
        <dbReference type="EMBL" id="KAF6004600.1"/>
    </source>
</evidence>
<sequence length="97" mass="10680">MATIPTSTEARAAAHVQAKADQWTRVRVHTHAFDGASTSVSRAALSHSNFMLPCHHDSGFQRRSGTPRSQHAVFSARHARPRLVPGRTEMLVQGRAR</sequence>
<accession>A0A7J7IPE2</accession>
<protein>
    <submittedName>
        <fullName evidence="1">Uncharacterized protein</fullName>
    </submittedName>
</protein>
<comment type="caution">
    <text evidence="1">The sequence shown here is derived from an EMBL/GenBank/DDBJ whole genome shotgun (WGS) entry which is preliminary data.</text>
</comment>
<reference evidence="1 2" key="1">
    <citation type="journal article" date="2020" name="J. Phycol.">
        <title>Comparative genome analysis reveals Cyanidiococcus gen. nov., a new extremophilic red algal genus sister to Cyanidioschyzon (Cyanidioschyzonaceae, Rhodophyta).</title>
        <authorList>
            <person name="Liu S.-L."/>
            <person name="Chiang Y.-R."/>
            <person name="Yoon H.S."/>
            <person name="Fu H.-Y."/>
        </authorList>
    </citation>
    <scope>NUCLEOTIDE SEQUENCE [LARGE SCALE GENOMIC DNA]</scope>
    <source>
        <strain evidence="1 2">THAL066</strain>
    </source>
</reference>
<name>A0A7J7IPE2_9RHOD</name>
<organism evidence="1 2">
    <name type="scientific">Cyanidiococcus yangmingshanensis</name>
    <dbReference type="NCBI Taxonomy" id="2690220"/>
    <lineage>
        <taxon>Eukaryota</taxon>
        <taxon>Rhodophyta</taxon>
        <taxon>Bangiophyceae</taxon>
        <taxon>Cyanidiales</taxon>
        <taxon>Cyanidiaceae</taxon>
        <taxon>Cyanidiococcus</taxon>
    </lineage>
</organism>
<dbReference type="AlphaFoldDB" id="A0A7J7IPE2"/>
<keyword evidence="2" id="KW-1185">Reference proteome</keyword>
<dbReference type="Proteomes" id="UP000530660">
    <property type="component" value="Unassembled WGS sequence"/>
</dbReference>
<proteinExistence type="predicted"/>
<dbReference type="EMBL" id="VWRR01000003">
    <property type="protein sequence ID" value="KAF6004600.1"/>
    <property type="molecule type" value="Genomic_DNA"/>
</dbReference>
<evidence type="ECO:0000313" key="2">
    <source>
        <dbReference type="Proteomes" id="UP000530660"/>
    </source>
</evidence>
<gene>
    <name evidence="1" type="ORF">F1559_004630</name>
</gene>